<dbReference type="AlphaFoldDB" id="A0A401QJQ1"/>
<dbReference type="EMBL" id="BFAA01176851">
    <property type="protein sequence ID" value="GCB85563.1"/>
    <property type="molecule type" value="Genomic_DNA"/>
</dbReference>
<feature type="non-terminal residue" evidence="2">
    <location>
        <position position="220"/>
    </location>
</feature>
<dbReference type="Gene3D" id="1.10.10.60">
    <property type="entry name" value="Homeodomain-like"/>
    <property type="match status" value="1"/>
</dbReference>
<evidence type="ECO:0000256" key="1">
    <source>
        <dbReference type="SAM" id="MobiDB-lite"/>
    </source>
</evidence>
<comment type="caution">
    <text evidence="2">The sequence shown here is derived from an EMBL/GenBank/DDBJ whole genome shotgun (WGS) entry which is preliminary data.</text>
</comment>
<feature type="compositionally biased region" description="Low complexity" evidence="1">
    <location>
        <begin position="198"/>
        <end position="207"/>
    </location>
</feature>
<gene>
    <name evidence="2" type="ORF">scyTo_0026264</name>
</gene>
<dbReference type="PANTHER" id="PTHR46850">
    <property type="entry name" value="CHROMODOMAIN-HELICASE-DNA-BINDING PROTEIN 9"/>
    <property type="match status" value="1"/>
</dbReference>
<dbReference type="PANTHER" id="PTHR46850:SF1">
    <property type="entry name" value="CHROMODOMAIN-HELICASE-DNA-BINDING PROTEIN 9"/>
    <property type="match status" value="1"/>
</dbReference>
<keyword evidence="3" id="KW-1185">Reference proteome</keyword>
<feature type="compositionally biased region" description="Basic and acidic residues" evidence="1">
    <location>
        <begin position="184"/>
        <end position="197"/>
    </location>
</feature>
<evidence type="ECO:0000313" key="3">
    <source>
        <dbReference type="Proteomes" id="UP000288216"/>
    </source>
</evidence>
<feature type="region of interest" description="Disordered" evidence="1">
    <location>
        <begin position="112"/>
        <end position="133"/>
    </location>
</feature>
<dbReference type="STRING" id="75743.A0A401QJQ1"/>
<reference evidence="2 3" key="1">
    <citation type="journal article" date="2018" name="Nat. Ecol. Evol.">
        <title>Shark genomes provide insights into elasmobranch evolution and the origin of vertebrates.</title>
        <authorList>
            <person name="Hara Y"/>
            <person name="Yamaguchi K"/>
            <person name="Onimaru K"/>
            <person name="Kadota M"/>
            <person name="Koyanagi M"/>
            <person name="Keeley SD"/>
            <person name="Tatsumi K"/>
            <person name="Tanaka K"/>
            <person name="Motone F"/>
            <person name="Kageyama Y"/>
            <person name="Nozu R"/>
            <person name="Adachi N"/>
            <person name="Nishimura O"/>
            <person name="Nakagawa R"/>
            <person name="Tanegashima C"/>
            <person name="Kiyatake I"/>
            <person name="Matsumoto R"/>
            <person name="Murakumo K"/>
            <person name="Nishida K"/>
            <person name="Terakita A"/>
            <person name="Kuratani S"/>
            <person name="Sato K"/>
            <person name="Hyodo S Kuraku.S."/>
        </authorList>
    </citation>
    <scope>NUCLEOTIDE SEQUENCE [LARGE SCALE GENOMIC DNA]</scope>
</reference>
<dbReference type="Proteomes" id="UP000288216">
    <property type="component" value="Unassembled WGS sequence"/>
</dbReference>
<dbReference type="OrthoDB" id="5857104at2759"/>
<feature type="compositionally biased region" description="Basic and acidic residues" evidence="1">
    <location>
        <begin position="167"/>
        <end position="177"/>
    </location>
</feature>
<accession>A0A401QJQ1</accession>
<organism evidence="2 3">
    <name type="scientific">Scyliorhinus torazame</name>
    <name type="common">Cloudy catshark</name>
    <name type="synonym">Catulus torazame</name>
    <dbReference type="NCBI Taxonomy" id="75743"/>
    <lineage>
        <taxon>Eukaryota</taxon>
        <taxon>Metazoa</taxon>
        <taxon>Chordata</taxon>
        <taxon>Craniata</taxon>
        <taxon>Vertebrata</taxon>
        <taxon>Chondrichthyes</taxon>
        <taxon>Elasmobranchii</taxon>
        <taxon>Galeomorphii</taxon>
        <taxon>Galeoidea</taxon>
        <taxon>Carcharhiniformes</taxon>
        <taxon>Scyliorhinidae</taxon>
        <taxon>Scyliorhinus</taxon>
    </lineage>
</organism>
<evidence type="ECO:0000313" key="2">
    <source>
        <dbReference type="EMBL" id="GCB85563.1"/>
    </source>
</evidence>
<protein>
    <submittedName>
        <fullName evidence="2">Uncharacterized protein</fullName>
    </submittedName>
</protein>
<sequence>MLVKQVTEERATRTLYRIELLRKVREQILSHPQLEEHLQLCQPSPELPEWWESGRHDLELLTAAARHGVSRPDCHLMNDPDLSFRTCRLNYLQSQHPGSRSSTPLLPQYPTARTASPLPLALPLPSKPSERGRACVDHRGLEEDFGSPAGLGSRVELCPVDYRHGPFEPRSLVDKRLPQAAAEDWGKESDSESDKSSSPDASPSLSEVSDDEKDPDDKPG</sequence>
<name>A0A401QJQ1_SCYTO</name>
<feature type="region of interest" description="Disordered" evidence="1">
    <location>
        <begin position="167"/>
        <end position="220"/>
    </location>
</feature>
<proteinExistence type="predicted"/>
<dbReference type="InterPro" id="IPR051493">
    <property type="entry name" value="CHD"/>
</dbReference>